<gene>
    <name evidence="3" type="ORF">F3Y22_tig00110328pilonHSYRG01046</name>
</gene>
<name>A0A6A3AYX7_HIBSY</name>
<evidence type="ECO:0000313" key="3">
    <source>
        <dbReference type="EMBL" id="KAE8709994.1"/>
    </source>
</evidence>
<protein>
    <submittedName>
        <fullName evidence="3">Alpha-1,4 glucan phosphorylase L isozyme</fullName>
    </submittedName>
</protein>
<comment type="caution">
    <text evidence="3">The sequence shown here is derived from an EMBL/GenBank/DDBJ whole genome shotgun (WGS) entry which is preliminary data.</text>
</comment>
<dbReference type="PANTHER" id="PTHR31558:SF16">
    <property type="entry name" value="FAMILY PROTEIN, PUTATIVE (DUF1336)-RELATED"/>
    <property type="match status" value="1"/>
</dbReference>
<dbReference type="InterPro" id="IPR009769">
    <property type="entry name" value="EDR2_C"/>
</dbReference>
<accession>A0A6A3AYX7</accession>
<reference evidence="3" key="1">
    <citation type="submission" date="2019-09" db="EMBL/GenBank/DDBJ databases">
        <title>Draft genome information of white flower Hibiscus syriacus.</title>
        <authorList>
            <person name="Kim Y.-M."/>
        </authorList>
    </citation>
    <scope>NUCLEOTIDE SEQUENCE [LARGE SCALE GENOMIC DNA]</scope>
    <source>
        <strain evidence="3">YM2019G1</strain>
    </source>
</reference>
<dbReference type="Proteomes" id="UP000436088">
    <property type="component" value="Unassembled WGS sequence"/>
</dbReference>
<evidence type="ECO:0000259" key="2">
    <source>
        <dbReference type="Pfam" id="PF07059"/>
    </source>
</evidence>
<dbReference type="AlphaFoldDB" id="A0A6A3AYX7"/>
<keyword evidence="4" id="KW-1185">Reference proteome</keyword>
<dbReference type="PANTHER" id="PTHR31558">
    <property type="entry name" value="CW14 PROTEIN"/>
    <property type="match status" value="1"/>
</dbReference>
<feature type="region of interest" description="Disordered" evidence="1">
    <location>
        <begin position="182"/>
        <end position="205"/>
    </location>
</feature>
<organism evidence="3 4">
    <name type="scientific">Hibiscus syriacus</name>
    <name type="common">Rose of Sharon</name>
    <dbReference type="NCBI Taxonomy" id="106335"/>
    <lineage>
        <taxon>Eukaryota</taxon>
        <taxon>Viridiplantae</taxon>
        <taxon>Streptophyta</taxon>
        <taxon>Embryophyta</taxon>
        <taxon>Tracheophyta</taxon>
        <taxon>Spermatophyta</taxon>
        <taxon>Magnoliopsida</taxon>
        <taxon>eudicotyledons</taxon>
        <taxon>Gunneridae</taxon>
        <taxon>Pentapetalae</taxon>
        <taxon>rosids</taxon>
        <taxon>malvids</taxon>
        <taxon>Malvales</taxon>
        <taxon>Malvaceae</taxon>
        <taxon>Malvoideae</taxon>
        <taxon>Hibiscus</taxon>
    </lineage>
</organism>
<feature type="domain" description="Protein ENHANCED DISEASE RESISTANCE 2 C-terminal" evidence="2">
    <location>
        <begin position="286"/>
        <end position="499"/>
    </location>
</feature>
<dbReference type="Pfam" id="PF07059">
    <property type="entry name" value="EDR2_C"/>
    <property type="match status" value="1"/>
</dbReference>
<feature type="compositionally biased region" description="Basic and acidic residues" evidence="1">
    <location>
        <begin position="182"/>
        <end position="192"/>
    </location>
</feature>
<dbReference type="EMBL" id="VEPZ02000934">
    <property type="protein sequence ID" value="KAE8709994.1"/>
    <property type="molecule type" value="Genomic_DNA"/>
</dbReference>
<sequence>MVSCVSMPAKGITTLRRHRRRSKKCGGKHADGVKKRTSDACDSEYVHMDFEKGATTTCRRSQVSNSTFHLTQLQWRLSQVDAKGYCQEDTWFDSVSIMESESDDEFISVYGDGFPSMSNAIGNISSGQLLQYESSSCFMVGKCKYEQYHETQLKTEGGRKSKEGPKESNSWVSIISKEADDRKKKTLDRSRGSCESVDDERRNSEEKSVPSGLCKIIPCASYNESTLAANIASQIRKYAVYRISFKRTSREAEEQIKEYSSKLFLYRPRAGCTISSSNEKANPGCWAEIPPSTFQVRDETYFKYSDLDSSNFFPESHVYDRFDSYSNVDLCFPEIKGIADLSLRNVPRGRDGEGMSLVLYFKVSENFDMSPQCQDNIKKFVNDEMEKVKGFAKDSSVPFRERLKIMAGQVNPDDINLSSTEKKLVGAYNKKSVLSRPQHSFYKGPNYFEIDLDIHRFSFISRNGLESFRDRLKNGVLDLGLTIQAQKQEELPEQMLCYLNHCSCGAPKIFSRFIHSHGEKLHLCCIAELGGSETDDAELSDCTLMALRYHELADQRKGGN</sequence>
<evidence type="ECO:0000313" key="4">
    <source>
        <dbReference type="Proteomes" id="UP000436088"/>
    </source>
</evidence>
<proteinExistence type="predicted"/>
<evidence type="ECO:0000256" key="1">
    <source>
        <dbReference type="SAM" id="MobiDB-lite"/>
    </source>
</evidence>